<organism evidence="2 3">
    <name type="scientific">Purpureocillium takamizusanense</name>
    <dbReference type="NCBI Taxonomy" id="2060973"/>
    <lineage>
        <taxon>Eukaryota</taxon>
        <taxon>Fungi</taxon>
        <taxon>Dikarya</taxon>
        <taxon>Ascomycota</taxon>
        <taxon>Pezizomycotina</taxon>
        <taxon>Sordariomycetes</taxon>
        <taxon>Hypocreomycetidae</taxon>
        <taxon>Hypocreales</taxon>
        <taxon>Ophiocordycipitaceae</taxon>
        <taxon>Purpureocillium</taxon>
    </lineage>
</organism>
<evidence type="ECO:0000256" key="1">
    <source>
        <dbReference type="SAM" id="MobiDB-lite"/>
    </source>
</evidence>
<sequence>MPRDLDRVFVDGRFARLGRAAGVGLLSGTACNKGRHCKLPAAAAACNQLMHPLPILYDVHPFVCGAQNGSQVEHRFDPDSLALLQWMDGWDLVSDGPAGTVHTAPHSCLCKVHMPSSLFARNAGRAVLMARCTGRADESRKPADLVTVAYLRSSRVSLDQLATKVRSERMMAAAPISASPGVRGWKWRPSPLFFCPNRRERLPLLTAVAAGHQLTWYGTRDTRPRRTPAAPPPSPASIERV</sequence>
<dbReference type="EMBL" id="CP086356">
    <property type="protein sequence ID" value="UNI18272.1"/>
    <property type="molecule type" value="Genomic_DNA"/>
</dbReference>
<keyword evidence="3" id="KW-1185">Reference proteome</keyword>
<evidence type="ECO:0000313" key="3">
    <source>
        <dbReference type="Proteomes" id="UP000829364"/>
    </source>
</evidence>
<feature type="region of interest" description="Disordered" evidence="1">
    <location>
        <begin position="219"/>
        <end position="241"/>
    </location>
</feature>
<name>A0A9Q8VAZ0_9HYPO</name>
<dbReference type="Proteomes" id="UP000829364">
    <property type="component" value="Chromosome 3"/>
</dbReference>
<protein>
    <submittedName>
        <fullName evidence="2">Uncharacterized protein</fullName>
    </submittedName>
</protein>
<dbReference type="AlphaFoldDB" id="A0A9Q8VAZ0"/>
<reference evidence="2" key="1">
    <citation type="submission" date="2021-11" db="EMBL/GenBank/DDBJ databases">
        <title>Purpureocillium_takamizusanense_genome.</title>
        <authorList>
            <person name="Nguyen N.-H."/>
        </authorList>
    </citation>
    <scope>NUCLEOTIDE SEQUENCE</scope>
    <source>
        <strain evidence="2">PT3</strain>
    </source>
</reference>
<accession>A0A9Q8VAZ0</accession>
<proteinExistence type="predicted"/>
<gene>
    <name evidence="2" type="ORF">JDV02_004549</name>
</gene>
<dbReference type="PROSITE" id="PS51257">
    <property type="entry name" value="PROKAR_LIPOPROTEIN"/>
    <property type="match status" value="1"/>
</dbReference>
<dbReference type="RefSeq" id="XP_047841753.1">
    <property type="nucleotide sequence ID" value="XM_047985776.1"/>
</dbReference>
<evidence type="ECO:0000313" key="2">
    <source>
        <dbReference type="EMBL" id="UNI18272.1"/>
    </source>
</evidence>
<dbReference type="KEGG" id="ptkz:JDV02_004549"/>
<dbReference type="GeneID" id="72066502"/>